<feature type="compositionally biased region" description="Polar residues" evidence="1">
    <location>
        <begin position="187"/>
        <end position="199"/>
    </location>
</feature>
<feature type="transmembrane region" description="Helical" evidence="2">
    <location>
        <begin position="91"/>
        <end position="113"/>
    </location>
</feature>
<evidence type="ECO:0000256" key="1">
    <source>
        <dbReference type="SAM" id="MobiDB-lite"/>
    </source>
</evidence>
<dbReference type="OrthoDB" id="5431298at2759"/>
<gene>
    <name evidence="3" type="ORF">PECM_004403</name>
</gene>
<protein>
    <submittedName>
        <fullName evidence="3">Uncharacterized protein</fullName>
    </submittedName>
</protein>
<evidence type="ECO:0000313" key="3">
    <source>
        <dbReference type="EMBL" id="KAF7717231.1"/>
    </source>
</evidence>
<feature type="compositionally biased region" description="Basic and acidic residues" evidence="1">
    <location>
        <begin position="261"/>
        <end position="271"/>
    </location>
</feature>
<feature type="compositionally biased region" description="Basic and acidic residues" evidence="1">
    <location>
        <begin position="412"/>
        <end position="437"/>
    </location>
</feature>
<reference evidence="3" key="1">
    <citation type="journal article" date="2020" name="Front. Microbiol.">
        <title>Gene regulatory networks of Penicillium echinulatum 2HH and Penicillium oxalicum 114-2 inferred by a computational biology approach.</title>
        <authorList>
            <person name="Lenz A.R."/>
            <person name="Galan-Vasquez E."/>
            <person name="Balbinot E."/>
            <person name="De Abreu F.P."/>
            <person name="De Oliveira N.S."/>
            <person name="Da Rosa L.O."/>
            <person name="De Avila E Silva S."/>
            <person name="Camassola M."/>
            <person name="Dillon A.J.P."/>
            <person name="Perez-Rueda E."/>
        </authorList>
    </citation>
    <scope>NUCLEOTIDE SEQUENCE</scope>
    <source>
        <strain evidence="3">S1M29</strain>
    </source>
</reference>
<feature type="region of interest" description="Disordered" evidence="1">
    <location>
        <begin position="162"/>
        <end position="202"/>
    </location>
</feature>
<keyword evidence="2" id="KW-1133">Transmembrane helix</keyword>
<organism evidence="3 4">
    <name type="scientific">Penicillium ucsense</name>
    <dbReference type="NCBI Taxonomy" id="2839758"/>
    <lineage>
        <taxon>Eukaryota</taxon>
        <taxon>Fungi</taxon>
        <taxon>Dikarya</taxon>
        <taxon>Ascomycota</taxon>
        <taxon>Pezizomycotina</taxon>
        <taxon>Eurotiomycetes</taxon>
        <taxon>Eurotiomycetidae</taxon>
        <taxon>Eurotiales</taxon>
        <taxon>Aspergillaceae</taxon>
        <taxon>Penicillium</taxon>
    </lineage>
</organism>
<dbReference type="Proteomes" id="UP000631181">
    <property type="component" value="Unassembled WGS sequence"/>
</dbReference>
<name>A0A8J8WK24_9EURO</name>
<feature type="region of interest" description="Disordered" evidence="1">
    <location>
        <begin position="227"/>
        <end position="318"/>
    </location>
</feature>
<keyword evidence="4" id="KW-1185">Reference proteome</keyword>
<comment type="caution">
    <text evidence="3">The sequence shown here is derived from an EMBL/GenBank/DDBJ whole genome shotgun (WGS) entry which is preliminary data.</text>
</comment>
<dbReference type="AlphaFoldDB" id="A0A8J8WK24"/>
<keyword evidence="2" id="KW-0472">Membrane</keyword>
<sequence>MDHVLSPRYTTCTGSKQWSGVLGKCFDFIVSELLDFYRKYEYKDEHEHELELKLGQRYQYKTSQAPTLASSPIPAAVSSPSSQQSSSKAPIIGGVLGAIVALILALLLCWCCWRRKRKSGRPYGDFTWRSWRKRSSCHQNGSSSRLKTELSLIEKRAAQSLDGSLHGYQRTSPSSSSNPNEQDHYSTDNSITGSGTPAPSVSINSSALSTLSSGFLTTSSGGLAHVQAQQRVPPPPSEMPGTIPRTDPSAVELSDTGFYRQRAELPAKSQRELINLPPESRRRAGSPLATGLSQIVPVSSSTRNPGFEIPPGQAADDTVNSRLNHRQTARKVVTHEGIVLGSNLEQYSPVVGSESPRSLQTQSRSAGRHVMSFMTFGAESSNATTATVPARVQAQAQTVQLAAAESPRQGGRRKDPQALRGTLESHAEKNDDLREEAPPAYQAGQMSPRREEKSPSGTRMRR</sequence>
<evidence type="ECO:0000313" key="4">
    <source>
        <dbReference type="Proteomes" id="UP000631181"/>
    </source>
</evidence>
<keyword evidence="2" id="KW-0812">Transmembrane</keyword>
<feature type="region of interest" description="Disordered" evidence="1">
    <location>
        <begin position="398"/>
        <end position="462"/>
    </location>
</feature>
<dbReference type="EMBL" id="WIWV01000029">
    <property type="protein sequence ID" value="KAF7717231.1"/>
    <property type="molecule type" value="Genomic_DNA"/>
</dbReference>
<feature type="compositionally biased region" description="Polar residues" evidence="1">
    <location>
        <begin position="169"/>
        <end position="180"/>
    </location>
</feature>
<evidence type="ECO:0000256" key="2">
    <source>
        <dbReference type="SAM" id="Phobius"/>
    </source>
</evidence>
<accession>A0A8J8WK24</accession>
<proteinExistence type="predicted"/>
<feature type="compositionally biased region" description="Polar residues" evidence="1">
    <location>
        <begin position="291"/>
        <end position="304"/>
    </location>
</feature>